<evidence type="ECO:0000256" key="1">
    <source>
        <dbReference type="ARBA" id="ARBA00004651"/>
    </source>
</evidence>
<dbReference type="EMBL" id="WYET01000001">
    <property type="protein sequence ID" value="NVN17141.1"/>
    <property type="molecule type" value="Genomic_DNA"/>
</dbReference>
<proteinExistence type="predicted"/>
<organism evidence="9 10">
    <name type="scientific">Flagellimonas chongwuensis</name>
    <dbReference type="NCBI Taxonomy" id="2697365"/>
    <lineage>
        <taxon>Bacteria</taxon>
        <taxon>Pseudomonadati</taxon>
        <taxon>Bacteroidota</taxon>
        <taxon>Flavobacteriia</taxon>
        <taxon>Flavobacteriales</taxon>
        <taxon>Flavobacteriaceae</taxon>
        <taxon>Flagellimonas</taxon>
    </lineage>
</organism>
<feature type="domain" description="ABC3 transporter permease C-terminal" evidence="7">
    <location>
        <begin position="695"/>
        <end position="805"/>
    </location>
</feature>
<dbReference type="PANTHER" id="PTHR30572:SF18">
    <property type="entry name" value="ABC-TYPE MACROLIDE FAMILY EXPORT SYSTEM PERMEASE COMPONENT 2"/>
    <property type="match status" value="1"/>
</dbReference>
<dbReference type="InterPro" id="IPR003838">
    <property type="entry name" value="ABC3_permease_C"/>
</dbReference>
<comment type="caution">
    <text evidence="9">The sequence shown here is derived from an EMBL/GenBank/DDBJ whole genome shotgun (WGS) entry which is preliminary data.</text>
</comment>
<keyword evidence="10" id="KW-1185">Reference proteome</keyword>
<feature type="transmembrane region" description="Helical" evidence="6">
    <location>
        <begin position="350"/>
        <end position="373"/>
    </location>
</feature>
<dbReference type="RefSeq" id="WP_176619122.1">
    <property type="nucleotide sequence ID" value="NZ_WYET01000001.1"/>
</dbReference>
<evidence type="ECO:0000259" key="8">
    <source>
        <dbReference type="Pfam" id="PF12704"/>
    </source>
</evidence>
<dbReference type="Pfam" id="PF12704">
    <property type="entry name" value="MacB_PCD"/>
    <property type="match status" value="1"/>
</dbReference>
<evidence type="ECO:0000313" key="10">
    <source>
        <dbReference type="Proteomes" id="UP000558089"/>
    </source>
</evidence>
<accession>A0A850N7B0</accession>
<dbReference type="InterPro" id="IPR025857">
    <property type="entry name" value="MacB_PCD"/>
</dbReference>
<dbReference type="Pfam" id="PF02687">
    <property type="entry name" value="FtsX"/>
    <property type="match status" value="2"/>
</dbReference>
<evidence type="ECO:0000256" key="4">
    <source>
        <dbReference type="ARBA" id="ARBA00022989"/>
    </source>
</evidence>
<keyword evidence="5 6" id="KW-0472">Membrane</keyword>
<dbReference type="GO" id="GO:0005886">
    <property type="term" value="C:plasma membrane"/>
    <property type="evidence" value="ECO:0007669"/>
    <property type="project" value="UniProtKB-SubCell"/>
</dbReference>
<name>A0A850N7B0_9FLAO</name>
<gene>
    <name evidence="9" type="ORF">GUA46_02215</name>
</gene>
<feature type="transmembrane region" description="Helical" evidence="6">
    <location>
        <begin position="741"/>
        <end position="761"/>
    </location>
</feature>
<protein>
    <submittedName>
        <fullName evidence="9">FtsX-like permease family protein</fullName>
    </submittedName>
</protein>
<reference evidence="9 10" key="1">
    <citation type="submission" date="2020-01" db="EMBL/GenBank/DDBJ databases">
        <title>Draft Genome Analysis of Muricauda sp. HICW Isolated from coastal seawater of PR China.</title>
        <authorList>
            <person name="Chen M.-X."/>
        </authorList>
    </citation>
    <scope>NUCLEOTIDE SEQUENCE [LARGE SCALE GENOMIC DNA]</scope>
    <source>
        <strain evidence="9 10">HICW</strain>
    </source>
</reference>
<feature type="transmembrane region" description="Helical" evidence="6">
    <location>
        <begin position="689"/>
        <end position="711"/>
    </location>
</feature>
<feature type="transmembrane region" description="Helical" evidence="6">
    <location>
        <begin position="299"/>
        <end position="319"/>
    </location>
</feature>
<evidence type="ECO:0000259" key="7">
    <source>
        <dbReference type="Pfam" id="PF02687"/>
    </source>
</evidence>
<feature type="transmembrane region" description="Helical" evidence="6">
    <location>
        <begin position="442"/>
        <end position="462"/>
    </location>
</feature>
<dbReference type="AlphaFoldDB" id="A0A850N7B0"/>
<keyword evidence="4 6" id="KW-1133">Transmembrane helix</keyword>
<feature type="domain" description="ABC3 transporter permease C-terminal" evidence="7">
    <location>
        <begin position="305"/>
        <end position="421"/>
    </location>
</feature>
<comment type="subcellular location">
    <subcellularLocation>
        <location evidence="1">Cell membrane</location>
        <topology evidence="1">Multi-pass membrane protein</topology>
    </subcellularLocation>
</comment>
<feature type="transmembrane region" description="Helical" evidence="6">
    <location>
        <begin position="395"/>
        <end position="417"/>
    </location>
</feature>
<evidence type="ECO:0000256" key="2">
    <source>
        <dbReference type="ARBA" id="ARBA00022475"/>
    </source>
</evidence>
<sequence length="812" mass="91358">MFFNNLKVAWRSILKNKLFSFINVIGLSIGLCSSIVIGAIVYFDFSFDTFHKDGDRIYRVTTLFESGENEFSNRGVSVPLMKEFKNGISGVEVSAPFMSTYFSTIENKAQDLVFRNENNGILADGAYFEIFDYNWLAGDNQTALSEPAQVVLTKIKAEKYFPHKNVNEVIGQTLVYNDSVNVKVMGVVDDLKQNSDLRFTEFMSLSSAKMFGESDFTTSDAWNGTSSGDQLFFKISEGASVPNIQSRLDELAKEHKNREPWAVNDERWFRIQPFSEIHFGGKHGDYPFNNSNHVANMKVLKSLAFIALFLLLLGCANFINLNSAQALTRAKEIGIRKTLGSSKKQVVRQFFGETFILTLLATVLSLVMAPFLLRQFKDFLPSGIDLSVLYSAEGIFGILLLMLLVCLLSGFYPAFVLSKFKPVSVLKGQFSKGDKGVRLRKTLTVFQFVVAQVFVIATFLVAKQLHFLMQKDMGMKTEAVAYVNLPWNDRSQIKKERVFNQIKNIKGLSQVSWGDNPPASNNMSSTILSYYKDGNETHQEAQILTGDISYLKTYGIPLIAGRERLNDSIDEYVVNETFARAIGFQNPEEVVGTSVKLDTVKIAIVGVMKDFNQRSLRSEIRPLAVRGHYSRGFDGIHFDLGNNPERWTQIVDEVEEVLVSVYPDEELEVRFMDETVKGFYRQEKSAVQLLKWATGLAILISCLGLMGLVVYTTERRVKEIGVRKVLGANLAQLNILLCKEFLILVGVAFAIAVPISWYLVQEWIESFAYKTELSWWVFLTSGIGMAVVALLVTGARTYKTANINPIESLRNE</sequence>
<evidence type="ECO:0000256" key="3">
    <source>
        <dbReference type="ARBA" id="ARBA00022692"/>
    </source>
</evidence>
<evidence type="ECO:0000256" key="5">
    <source>
        <dbReference type="ARBA" id="ARBA00023136"/>
    </source>
</evidence>
<keyword evidence="3 6" id="KW-0812">Transmembrane</keyword>
<evidence type="ECO:0000313" key="9">
    <source>
        <dbReference type="EMBL" id="NVN17141.1"/>
    </source>
</evidence>
<evidence type="ECO:0000256" key="6">
    <source>
        <dbReference type="SAM" id="Phobius"/>
    </source>
</evidence>
<dbReference type="Proteomes" id="UP000558089">
    <property type="component" value="Unassembled WGS sequence"/>
</dbReference>
<dbReference type="InterPro" id="IPR050250">
    <property type="entry name" value="Macrolide_Exporter_MacB"/>
</dbReference>
<dbReference type="GO" id="GO:0022857">
    <property type="term" value="F:transmembrane transporter activity"/>
    <property type="evidence" value="ECO:0007669"/>
    <property type="project" value="TreeGrafter"/>
</dbReference>
<keyword evidence="2" id="KW-1003">Cell membrane</keyword>
<feature type="transmembrane region" description="Helical" evidence="6">
    <location>
        <begin position="773"/>
        <end position="792"/>
    </location>
</feature>
<dbReference type="PANTHER" id="PTHR30572">
    <property type="entry name" value="MEMBRANE COMPONENT OF TRANSPORTER-RELATED"/>
    <property type="match status" value="1"/>
</dbReference>
<feature type="domain" description="MacB-like periplasmic core" evidence="8">
    <location>
        <begin position="20"/>
        <end position="250"/>
    </location>
</feature>
<feature type="transmembrane region" description="Helical" evidence="6">
    <location>
        <begin position="21"/>
        <end position="43"/>
    </location>
</feature>